<dbReference type="EMBL" id="CALNXJ010000006">
    <property type="protein sequence ID" value="CAH3042525.1"/>
    <property type="molecule type" value="Genomic_DNA"/>
</dbReference>
<dbReference type="AlphaFoldDB" id="A0AAU9VYC5"/>
<proteinExistence type="predicted"/>
<evidence type="ECO:0000313" key="2">
    <source>
        <dbReference type="Proteomes" id="UP001159428"/>
    </source>
</evidence>
<dbReference type="Proteomes" id="UP001159428">
    <property type="component" value="Unassembled WGS sequence"/>
</dbReference>
<organism evidence="1 2">
    <name type="scientific">Pocillopora meandrina</name>
    <dbReference type="NCBI Taxonomy" id="46732"/>
    <lineage>
        <taxon>Eukaryota</taxon>
        <taxon>Metazoa</taxon>
        <taxon>Cnidaria</taxon>
        <taxon>Anthozoa</taxon>
        <taxon>Hexacorallia</taxon>
        <taxon>Scleractinia</taxon>
        <taxon>Astrocoeniina</taxon>
        <taxon>Pocilloporidae</taxon>
        <taxon>Pocillopora</taxon>
    </lineage>
</organism>
<comment type="caution">
    <text evidence="1">The sequence shown here is derived from an EMBL/GenBank/DDBJ whole genome shotgun (WGS) entry which is preliminary data.</text>
</comment>
<gene>
    <name evidence="1" type="ORF">PMEA_00028859</name>
</gene>
<protein>
    <submittedName>
        <fullName evidence="1">Uncharacterized protein</fullName>
    </submittedName>
</protein>
<sequence length="112" mass="13018">MANLKRPELKLGGNMSENFKNFELRFHDYCIQADYRNLAKNPETERADYYKKPLLEISALRSAMPDEALQVIRYTIEPQIAADDQKKTMDLDGQITTSLHWIYRKLPIGGQI</sequence>
<keyword evidence="2" id="KW-1185">Reference proteome</keyword>
<reference evidence="1 2" key="1">
    <citation type="submission" date="2022-05" db="EMBL/GenBank/DDBJ databases">
        <authorList>
            <consortium name="Genoscope - CEA"/>
            <person name="William W."/>
        </authorList>
    </citation>
    <scope>NUCLEOTIDE SEQUENCE [LARGE SCALE GENOMIC DNA]</scope>
</reference>
<accession>A0AAU9VYC5</accession>
<evidence type="ECO:0000313" key="1">
    <source>
        <dbReference type="EMBL" id="CAH3042525.1"/>
    </source>
</evidence>
<name>A0AAU9VYC5_9CNID</name>